<sequence>MRLRIVGCTGSMSGPRSAASCYLVQAEGPDPVTGATRTWNVALDMGPGAFGQLWTHVDPCDLDAVVFSHGHADHIGDVISLHVHRRWGPGRGLAPIVLAGPEGVLDRVRQIDGVGPEEAYEGEFCERSLVAGRALRIGPLTVTPATAWHSVPGFGVRVEGPSEGDPGRRASLFYTGDTDQCDTITAGARGADVLLAECGFTEQETVRGIHMTGARVGEMARLAGVGRVLLTHIQPWTDPAVPVAEARTTWPGPLGVVHAGEIHTI</sequence>
<dbReference type="CDD" id="cd07716">
    <property type="entry name" value="RNaseZ_short-form-like_MBL-fold"/>
    <property type="match status" value="1"/>
</dbReference>
<evidence type="ECO:0000313" key="2">
    <source>
        <dbReference type="EMBL" id="MFC7579780.1"/>
    </source>
</evidence>
<evidence type="ECO:0000313" key="3">
    <source>
        <dbReference type="Proteomes" id="UP001596527"/>
    </source>
</evidence>
<organism evidence="2 3">
    <name type="scientific">Schaalia naturae</name>
    <dbReference type="NCBI Taxonomy" id="635203"/>
    <lineage>
        <taxon>Bacteria</taxon>
        <taxon>Bacillati</taxon>
        <taxon>Actinomycetota</taxon>
        <taxon>Actinomycetes</taxon>
        <taxon>Actinomycetales</taxon>
        <taxon>Actinomycetaceae</taxon>
        <taxon>Schaalia</taxon>
    </lineage>
</organism>
<accession>A0ABW2SIU8</accession>
<gene>
    <name evidence="2" type="ORF">ACFQWG_00850</name>
</gene>
<evidence type="ECO:0000259" key="1">
    <source>
        <dbReference type="Pfam" id="PF12706"/>
    </source>
</evidence>
<dbReference type="Gene3D" id="3.60.15.10">
    <property type="entry name" value="Ribonuclease Z/Hydroxyacylglutathione hydrolase-like"/>
    <property type="match status" value="1"/>
</dbReference>
<dbReference type="Proteomes" id="UP001596527">
    <property type="component" value="Unassembled WGS sequence"/>
</dbReference>
<comment type="caution">
    <text evidence="2">The sequence shown here is derived from an EMBL/GenBank/DDBJ whole genome shotgun (WGS) entry which is preliminary data.</text>
</comment>
<dbReference type="PANTHER" id="PTHR46018:SF4">
    <property type="entry name" value="METALLO-HYDROLASE YHFI-RELATED"/>
    <property type="match status" value="1"/>
</dbReference>
<keyword evidence="3" id="KW-1185">Reference proteome</keyword>
<reference evidence="3" key="1">
    <citation type="journal article" date="2019" name="Int. J. Syst. Evol. Microbiol.">
        <title>The Global Catalogue of Microorganisms (GCM) 10K type strain sequencing project: providing services to taxonomists for standard genome sequencing and annotation.</title>
        <authorList>
            <consortium name="The Broad Institute Genomics Platform"/>
            <consortium name="The Broad Institute Genome Sequencing Center for Infectious Disease"/>
            <person name="Wu L."/>
            <person name="Ma J."/>
        </authorList>
    </citation>
    <scope>NUCLEOTIDE SEQUENCE [LARGE SCALE GENOMIC DNA]</scope>
    <source>
        <strain evidence="3">CCUG 56698</strain>
    </source>
</reference>
<dbReference type="Pfam" id="PF12706">
    <property type="entry name" value="Lactamase_B_2"/>
    <property type="match status" value="1"/>
</dbReference>
<dbReference type="InterPro" id="IPR036866">
    <property type="entry name" value="RibonucZ/Hydroxyglut_hydro"/>
</dbReference>
<dbReference type="PANTHER" id="PTHR46018">
    <property type="entry name" value="ZINC PHOSPHODIESTERASE ELAC PROTEIN 1"/>
    <property type="match status" value="1"/>
</dbReference>
<proteinExistence type="predicted"/>
<protein>
    <submittedName>
        <fullName evidence="2">MBL fold metallo-hydrolase</fullName>
    </submittedName>
</protein>
<name>A0ABW2SIU8_9ACTO</name>
<dbReference type="SUPFAM" id="SSF56281">
    <property type="entry name" value="Metallo-hydrolase/oxidoreductase"/>
    <property type="match status" value="1"/>
</dbReference>
<feature type="domain" description="Metallo-beta-lactamase" evidence="1">
    <location>
        <begin position="40"/>
        <end position="233"/>
    </location>
</feature>
<dbReference type="EMBL" id="JBHTEF010000001">
    <property type="protein sequence ID" value="MFC7579780.1"/>
    <property type="molecule type" value="Genomic_DNA"/>
</dbReference>
<dbReference type="InterPro" id="IPR001279">
    <property type="entry name" value="Metallo-B-lactamas"/>
</dbReference>
<dbReference type="RefSeq" id="WP_380971268.1">
    <property type="nucleotide sequence ID" value="NZ_JBHTEF010000001.1"/>
</dbReference>